<dbReference type="GeneID" id="80019054"/>
<organism evidence="1 2">
    <name type="scientific">Microbacterium phage Footloose</name>
    <dbReference type="NCBI Taxonomy" id="2836048"/>
    <lineage>
        <taxon>Viruses</taxon>
        <taxon>Duplodnaviria</taxon>
        <taxon>Heunggongvirae</taxon>
        <taxon>Uroviricota</taxon>
        <taxon>Caudoviricetes</taxon>
        <taxon>Footloosevirus</taxon>
        <taxon>Footloosevirus footloose</taxon>
    </lineage>
</organism>
<protein>
    <submittedName>
        <fullName evidence="1">Membrane protein</fullName>
    </submittedName>
</protein>
<keyword evidence="2" id="KW-1185">Reference proteome</keyword>
<evidence type="ECO:0000313" key="1">
    <source>
        <dbReference type="EMBL" id="QWY84647.1"/>
    </source>
</evidence>
<reference evidence="1" key="1">
    <citation type="submission" date="2021-05" db="EMBL/GenBank/DDBJ databases">
        <authorList>
            <person name="Brink J."/>
            <person name="Busse A.L."/>
            <person name="Crowley H.J."/>
            <person name="Hall C.J."/>
            <person name="Hetherington P."/>
            <person name="Hovde T.M."/>
            <person name="Johnson J.A."/>
            <person name="Karch K.E."/>
            <person name="Krueger C.J."/>
            <person name="Lundberg T.J."/>
            <person name="Madla Sanchez I."/>
            <person name="Mathiesen C."/>
            <person name="Moore L.J."/>
            <person name="Nordberg R.J."/>
            <person name="Petersen I.M."/>
            <person name="Piton K.L."/>
            <person name="Rozycki S.T."/>
            <person name="Rutten E."/>
            <person name="Samuelson I.O."/>
            <person name="Sarkilahti S.K."/>
            <person name="Schubert K.A."/>
            <person name="Stamness T.F."/>
            <person name="Tinman A.J."/>
            <person name="Tutterrow P.B."/>
            <person name="Wanzek N.C."/>
            <person name="Wheeler C.D."/>
            <person name="Spring A.M."/>
            <person name="Klyczek K."/>
            <person name="Garlena R.A."/>
            <person name="Russell D.A."/>
            <person name="Pope W.H."/>
            <person name="Jacobs-Sera D."/>
            <person name="Hatfull G.F."/>
        </authorList>
    </citation>
    <scope>NUCLEOTIDE SEQUENCE</scope>
</reference>
<sequence length="55" mass="6436">MRALTWTAITLTAIILAYILRRPALNWAFNNKHDQPETPDGWTPKMRTWINGELQ</sequence>
<evidence type="ECO:0000313" key="2">
    <source>
        <dbReference type="Proteomes" id="UP000693692"/>
    </source>
</evidence>
<accession>A0A8F3E9I6</accession>
<dbReference type="EMBL" id="MZ150789">
    <property type="protein sequence ID" value="QWY84647.1"/>
    <property type="molecule type" value="Genomic_DNA"/>
</dbReference>
<gene>
    <name evidence="1" type="primary">68</name>
    <name evidence="1" type="ORF">SEA_FOOTLOOSE_68</name>
</gene>
<dbReference type="RefSeq" id="YP_010754464.1">
    <property type="nucleotide sequence ID" value="NC_073460.1"/>
</dbReference>
<proteinExistence type="predicted"/>
<dbReference type="KEGG" id="vg:80019054"/>
<name>A0A8F3E9I6_9CAUD</name>
<dbReference type="Proteomes" id="UP000693692">
    <property type="component" value="Segment"/>
</dbReference>